<accession>A0ABD0QTM2</accession>
<name>A0ABD0QTM2_CIRMR</name>
<feature type="non-terminal residue" evidence="1">
    <location>
        <position position="60"/>
    </location>
</feature>
<organism evidence="1 2">
    <name type="scientific">Cirrhinus mrigala</name>
    <name type="common">Mrigala</name>
    <dbReference type="NCBI Taxonomy" id="683832"/>
    <lineage>
        <taxon>Eukaryota</taxon>
        <taxon>Metazoa</taxon>
        <taxon>Chordata</taxon>
        <taxon>Craniata</taxon>
        <taxon>Vertebrata</taxon>
        <taxon>Euteleostomi</taxon>
        <taxon>Actinopterygii</taxon>
        <taxon>Neopterygii</taxon>
        <taxon>Teleostei</taxon>
        <taxon>Ostariophysi</taxon>
        <taxon>Cypriniformes</taxon>
        <taxon>Cyprinidae</taxon>
        <taxon>Labeoninae</taxon>
        <taxon>Labeonini</taxon>
        <taxon>Cirrhinus</taxon>
    </lineage>
</organism>
<sequence length="60" mass="6512">GEEDSASPLHHVNHGIVTPCSLDAGPDAVVIGMSRIPVIENPQYFRHGHNCNKPTTCKYT</sequence>
<evidence type="ECO:0000313" key="2">
    <source>
        <dbReference type="Proteomes" id="UP001529510"/>
    </source>
</evidence>
<keyword evidence="2" id="KW-1185">Reference proteome</keyword>
<dbReference type="AlphaFoldDB" id="A0ABD0QTM2"/>
<gene>
    <name evidence="1" type="ORF">M9458_016645</name>
</gene>
<comment type="caution">
    <text evidence="1">The sequence shown here is derived from an EMBL/GenBank/DDBJ whole genome shotgun (WGS) entry which is preliminary data.</text>
</comment>
<evidence type="ECO:0000313" key="1">
    <source>
        <dbReference type="EMBL" id="KAL0189546.1"/>
    </source>
</evidence>
<protein>
    <submittedName>
        <fullName evidence="1">Uncharacterized protein</fullName>
    </submittedName>
</protein>
<dbReference type="Proteomes" id="UP001529510">
    <property type="component" value="Unassembled WGS sequence"/>
</dbReference>
<dbReference type="EMBL" id="JAMKFB020000007">
    <property type="protein sequence ID" value="KAL0189546.1"/>
    <property type="molecule type" value="Genomic_DNA"/>
</dbReference>
<proteinExistence type="predicted"/>
<feature type="non-terminal residue" evidence="1">
    <location>
        <position position="1"/>
    </location>
</feature>
<reference evidence="1 2" key="1">
    <citation type="submission" date="2024-05" db="EMBL/GenBank/DDBJ databases">
        <title>Genome sequencing and assembly of Indian major carp, Cirrhinus mrigala (Hamilton, 1822).</title>
        <authorList>
            <person name="Mohindra V."/>
            <person name="Chowdhury L.M."/>
            <person name="Lal K."/>
            <person name="Jena J.K."/>
        </authorList>
    </citation>
    <scope>NUCLEOTIDE SEQUENCE [LARGE SCALE GENOMIC DNA]</scope>
    <source>
        <strain evidence="1">CM1030</strain>
        <tissue evidence="1">Blood</tissue>
    </source>
</reference>